<dbReference type="STRING" id="160492.XF_1349"/>
<reference evidence="2 3" key="1">
    <citation type="journal article" date="2000" name="Nature">
        <title>The genome sequence of the plant pathogen Xylella fastidiosa.</title>
        <authorList>
            <person name="Simpson A.J."/>
            <person name="Reinach F.C."/>
            <person name="Arruda P."/>
            <person name="Abreu F.A."/>
            <person name="Acencio M."/>
            <person name="Alvarenga R."/>
            <person name="Alves L.M."/>
            <person name="Araya J.E."/>
            <person name="Baia G.S."/>
            <person name="Baptista C.S."/>
            <person name="Barros M.H."/>
            <person name="Bonaccorsi E.D."/>
            <person name="Bordin S."/>
            <person name="Bove J.M."/>
            <person name="Briones M.R."/>
            <person name="Bueno M.R."/>
            <person name="Camargo A.A."/>
            <person name="Camargo L.E."/>
            <person name="Carraro D.M."/>
            <person name="Carrer H."/>
            <person name="Colauto N.B."/>
            <person name="Colombo C."/>
            <person name="Costa F.F."/>
            <person name="Costa M.C."/>
            <person name="Costa-Neto C.M."/>
            <person name="Coutinho L.L."/>
            <person name="Cristofani M."/>
            <person name="Dias-Neto E."/>
            <person name="Docena C."/>
            <person name="El-Dorry H."/>
            <person name="Facincani A.P."/>
            <person name="Ferreira A.J."/>
            <person name="Ferreira V.C."/>
            <person name="Ferro J.A."/>
            <person name="Fraga J.S."/>
            <person name="Franca S.C."/>
            <person name="Franco M.C."/>
            <person name="Frohme M."/>
            <person name="Furlan L.R."/>
            <person name="Garnier M."/>
            <person name="Goldman G.H."/>
            <person name="Goldman M.H."/>
            <person name="Gomes S.L."/>
            <person name="Gruber A."/>
            <person name="Ho P.L."/>
            <person name="Hoheisel J.D."/>
            <person name="Junqueira M.L."/>
            <person name="Kemper E.L."/>
            <person name="Kitajima J.P."/>
            <person name="Krieger J.E."/>
            <person name="Kuramae E.E."/>
            <person name="Laigret F."/>
            <person name="Lambais M.R."/>
            <person name="Leite L.C."/>
            <person name="Lemos E.G."/>
            <person name="Lemos M.V."/>
            <person name="Lopes S.A."/>
            <person name="Lopes C.R."/>
            <person name="Machado J.A."/>
            <person name="Machado M.A."/>
            <person name="Madeira A.M."/>
            <person name="Madeira H.M."/>
            <person name="Marino C.L."/>
            <person name="Marques M.V."/>
            <person name="Martins E.A."/>
            <person name="Martins E.M."/>
            <person name="Matsukuma A.Y."/>
            <person name="Menck C.F."/>
            <person name="Miracca E.C."/>
            <person name="Miyaki C.Y."/>
            <person name="Monteriro-Vitorello C.B."/>
            <person name="Moon D.H."/>
            <person name="Nagai M.A."/>
            <person name="Nascimento A.L."/>
            <person name="Netto L.E."/>
            <person name="Nhani A.Jr."/>
            <person name="Nobrega F.G."/>
            <person name="Nunes L.R."/>
            <person name="Oliveira M.A."/>
            <person name="de Oliveira M.C."/>
            <person name="de Oliveira R.C."/>
            <person name="Palmieri D.A."/>
            <person name="Paris A."/>
            <person name="Peixoto B.R."/>
            <person name="Pereira G.A."/>
            <person name="Pereira H.A.Jr."/>
            <person name="Pesquero J.B."/>
            <person name="Quaggio R.B."/>
            <person name="Roberto P.G."/>
            <person name="Rodrigues V."/>
            <person name="de M Rosa A.J."/>
            <person name="de Rosa V.E.Jr."/>
            <person name="de Sa R.G."/>
            <person name="Santelli R.V."/>
            <person name="Sawasaki H.E."/>
            <person name="da Silva A.C."/>
            <person name="da Silva A.M."/>
            <person name="da Silva F.R."/>
            <person name="da Silva W.A.Jr."/>
            <person name="da Silveira J.F."/>
            <person name="Silvestri M.L."/>
            <person name="Siqueira W.J."/>
            <person name="de Souza A.A."/>
            <person name="de Souza A.P."/>
            <person name="Terenzi M.F."/>
            <person name="Truffi D."/>
            <person name="Tsai S.M."/>
            <person name="Tsuhako M.H."/>
            <person name="Vallada H."/>
            <person name="Van Sluys M.A."/>
            <person name="Verjovski-Almeida S."/>
            <person name="Vettore A.L."/>
            <person name="Zago M.A."/>
            <person name="Zatz M."/>
            <person name="Meidanis J."/>
            <person name="Setubal J.C."/>
        </authorList>
    </citation>
    <scope>NUCLEOTIDE SEQUENCE [LARGE SCALE GENOMIC DNA]</scope>
    <source>
        <strain evidence="2 3">9a5c</strain>
    </source>
</reference>
<dbReference type="PIR" id="D82691">
    <property type="entry name" value="D82691"/>
</dbReference>
<feature type="region of interest" description="Disordered" evidence="1">
    <location>
        <begin position="19"/>
        <end position="41"/>
    </location>
</feature>
<evidence type="ECO:0000313" key="3">
    <source>
        <dbReference type="Proteomes" id="UP000000812"/>
    </source>
</evidence>
<dbReference type="KEGG" id="xfa:XF_1349"/>
<protein>
    <submittedName>
        <fullName evidence="2">Uncharacterized protein</fullName>
    </submittedName>
</protein>
<dbReference type="Proteomes" id="UP000000812">
    <property type="component" value="Chromosome"/>
</dbReference>
<proteinExistence type="predicted"/>
<evidence type="ECO:0000256" key="1">
    <source>
        <dbReference type="SAM" id="MobiDB-lite"/>
    </source>
</evidence>
<gene>
    <name evidence="2" type="ordered locus">XF_1349</name>
</gene>
<name>Q9PDN0_XYLFA</name>
<evidence type="ECO:0000313" key="2">
    <source>
        <dbReference type="EMBL" id="AAF84158.1"/>
    </source>
</evidence>
<organism evidence="2 3">
    <name type="scientific">Xylella fastidiosa (strain 9a5c)</name>
    <dbReference type="NCBI Taxonomy" id="160492"/>
    <lineage>
        <taxon>Bacteria</taxon>
        <taxon>Pseudomonadati</taxon>
        <taxon>Pseudomonadota</taxon>
        <taxon>Gammaproteobacteria</taxon>
        <taxon>Lysobacterales</taxon>
        <taxon>Lysobacteraceae</taxon>
        <taxon>Xylella</taxon>
    </lineage>
</organism>
<dbReference type="HOGENOM" id="CLU_3278996_0_0_6"/>
<sequence>MFICPDDGVETWLPAPINRRHESHTSTPQNDMTDRNLIFNS</sequence>
<dbReference type="EMBL" id="AE003849">
    <property type="protein sequence ID" value="AAF84158.1"/>
    <property type="molecule type" value="Genomic_DNA"/>
</dbReference>
<accession>Q9PDN0</accession>
<dbReference type="AlphaFoldDB" id="Q9PDN0"/>